<sequence length="488" mass="55238">MNQEIYILFFLTLGISLAATLQNLGSISVNPETKRLIDKFGREVYFHGVNVVYKVPPYVPRTDSFNPIHSFVEKDMKILSGLGLNVIRLGLMWPGAEPQKGQFNETYYEAIRSIVDKAYKYNIYTILDMHQDVLSEKFCGEGAPSWAINTGNASKFPFPFSFSSMEQIPNKTNCLEHLWAEYYATTAAGAAFQNIYDNTDGILDSLAGFWKKTASEFKDHKSVIGYELINEPWLGDLYTKPWLVDPGEADLRNLAPLYQKLSSAIREVDQNHVIMFEPVTWADLGTGFKEVPGGDLYRNRSVLSYHYYVPPDMPFVKEQFEVRMADLEKLKCGGFLTEYAICGNGADLIEKVLNACDEYKQSWTGWMYKLYGNITGDCSGLFDPETGEVNQKISDILSRSYPLVVAGEVESISFNSKDSEFNLVYRTRQHIPDTTTQIYVNTNRHYSGNPKVIVATDIKYTVVRNVDIITITHESADDQVINVNITPP</sequence>
<evidence type="ECO:0000256" key="4">
    <source>
        <dbReference type="RuleBase" id="RU361153"/>
    </source>
</evidence>
<evidence type="ECO:0000313" key="9">
    <source>
        <dbReference type="Proteomes" id="UP001165289"/>
    </source>
</evidence>
<evidence type="ECO:0000256" key="3">
    <source>
        <dbReference type="ARBA" id="ARBA00023295"/>
    </source>
</evidence>
<dbReference type="PANTHER" id="PTHR31308">
    <property type="match status" value="1"/>
</dbReference>
<keyword evidence="9" id="KW-1185">Reference proteome</keyword>
<name>A0AAV7KML0_9METZ</name>
<dbReference type="InterPro" id="IPR001547">
    <property type="entry name" value="Glyco_hydro_5"/>
</dbReference>
<evidence type="ECO:0000256" key="1">
    <source>
        <dbReference type="ARBA" id="ARBA00005641"/>
    </source>
</evidence>
<dbReference type="InterPro" id="IPR052066">
    <property type="entry name" value="Glycosphingolipid_Hydrolases"/>
</dbReference>
<feature type="domain" description="Glycoside hydrolase family 5 C-terminal" evidence="7">
    <location>
        <begin position="399"/>
        <end position="485"/>
    </location>
</feature>
<keyword evidence="2 4" id="KW-0378">Hydrolase</keyword>
<dbReference type="GO" id="GO:0016042">
    <property type="term" value="P:lipid catabolic process"/>
    <property type="evidence" value="ECO:0007669"/>
    <property type="project" value="UniProtKB-ARBA"/>
</dbReference>
<dbReference type="GO" id="GO:0000272">
    <property type="term" value="P:polysaccharide catabolic process"/>
    <property type="evidence" value="ECO:0007669"/>
    <property type="project" value="InterPro"/>
</dbReference>
<dbReference type="SUPFAM" id="SSF51445">
    <property type="entry name" value="(Trans)glycosidases"/>
    <property type="match status" value="1"/>
</dbReference>
<protein>
    <submittedName>
        <fullName evidence="8">EGCase</fullName>
    </submittedName>
</protein>
<dbReference type="Pfam" id="PF00150">
    <property type="entry name" value="Cellulase"/>
    <property type="match status" value="1"/>
</dbReference>
<dbReference type="Proteomes" id="UP001165289">
    <property type="component" value="Unassembled WGS sequence"/>
</dbReference>
<comment type="caution">
    <text evidence="8">The sequence shown here is derived from an EMBL/GenBank/DDBJ whole genome shotgun (WGS) entry which is preliminary data.</text>
</comment>
<evidence type="ECO:0000313" key="8">
    <source>
        <dbReference type="EMBL" id="KAI6660971.1"/>
    </source>
</evidence>
<evidence type="ECO:0000256" key="5">
    <source>
        <dbReference type="SAM" id="SignalP"/>
    </source>
</evidence>
<dbReference type="InterPro" id="IPR017853">
    <property type="entry name" value="GH"/>
</dbReference>
<evidence type="ECO:0000259" key="7">
    <source>
        <dbReference type="Pfam" id="PF18564"/>
    </source>
</evidence>
<gene>
    <name evidence="8" type="ORF">LOD99_13694</name>
</gene>
<dbReference type="PANTHER" id="PTHR31308:SF3">
    <property type="entry name" value="ENDOGLYCOCERAMIDASE"/>
    <property type="match status" value="1"/>
</dbReference>
<dbReference type="InterPro" id="IPR041036">
    <property type="entry name" value="GH5_C"/>
</dbReference>
<comment type="similarity">
    <text evidence="1 4">Belongs to the glycosyl hydrolase 5 (cellulase A) family.</text>
</comment>
<evidence type="ECO:0000259" key="6">
    <source>
        <dbReference type="Pfam" id="PF00150"/>
    </source>
</evidence>
<feature type="domain" description="Glycoside hydrolase family 5" evidence="6">
    <location>
        <begin position="78"/>
        <end position="369"/>
    </location>
</feature>
<accession>A0AAV7KML0</accession>
<dbReference type="GO" id="GO:1901136">
    <property type="term" value="P:carbohydrate derivative catabolic process"/>
    <property type="evidence" value="ECO:0007669"/>
    <property type="project" value="UniProtKB-ARBA"/>
</dbReference>
<keyword evidence="3 4" id="KW-0326">Glycosidase</keyword>
<dbReference type="Pfam" id="PF18564">
    <property type="entry name" value="Glyco_hydro_5_C"/>
    <property type="match status" value="1"/>
</dbReference>
<dbReference type="GO" id="GO:0004553">
    <property type="term" value="F:hydrolase activity, hydrolyzing O-glycosyl compounds"/>
    <property type="evidence" value="ECO:0007669"/>
    <property type="project" value="InterPro"/>
</dbReference>
<evidence type="ECO:0000256" key="2">
    <source>
        <dbReference type="ARBA" id="ARBA00022801"/>
    </source>
</evidence>
<dbReference type="EMBL" id="JAKMXF010000022">
    <property type="protein sequence ID" value="KAI6660971.1"/>
    <property type="molecule type" value="Genomic_DNA"/>
</dbReference>
<dbReference type="InterPro" id="IPR013780">
    <property type="entry name" value="Glyco_hydro_b"/>
</dbReference>
<dbReference type="AlphaFoldDB" id="A0AAV7KML0"/>
<dbReference type="Gene3D" id="2.60.40.1180">
    <property type="entry name" value="Golgi alpha-mannosidase II"/>
    <property type="match status" value="1"/>
</dbReference>
<organism evidence="8 9">
    <name type="scientific">Oopsacas minuta</name>
    <dbReference type="NCBI Taxonomy" id="111878"/>
    <lineage>
        <taxon>Eukaryota</taxon>
        <taxon>Metazoa</taxon>
        <taxon>Porifera</taxon>
        <taxon>Hexactinellida</taxon>
        <taxon>Hexasterophora</taxon>
        <taxon>Lyssacinosida</taxon>
        <taxon>Leucopsacidae</taxon>
        <taxon>Oopsacas</taxon>
    </lineage>
</organism>
<keyword evidence="5" id="KW-0732">Signal</keyword>
<reference evidence="8 9" key="1">
    <citation type="journal article" date="2023" name="BMC Biol.">
        <title>The compact genome of the sponge Oopsacas minuta (Hexactinellida) is lacking key metazoan core genes.</title>
        <authorList>
            <person name="Santini S."/>
            <person name="Schenkelaars Q."/>
            <person name="Jourda C."/>
            <person name="Duchesne M."/>
            <person name="Belahbib H."/>
            <person name="Rocher C."/>
            <person name="Selva M."/>
            <person name="Riesgo A."/>
            <person name="Vervoort M."/>
            <person name="Leys S.P."/>
            <person name="Kodjabachian L."/>
            <person name="Le Bivic A."/>
            <person name="Borchiellini C."/>
            <person name="Claverie J.M."/>
            <person name="Renard E."/>
        </authorList>
    </citation>
    <scope>NUCLEOTIDE SEQUENCE [LARGE SCALE GENOMIC DNA]</scope>
    <source>
        <strain evidence="8">SPO-2</strain>
    </source>
</reference>
<feature type="signal peptide" evidence="5">
    <location>
        <begin position="1"/>
        <end position="18"/>
    </location>
</feature>
<dbReference type="Gene3D" id="3.20.20.80">
    <property type="entry name" value="Glycosidases"/>
    <property type="match status" value="1"/>
</dbReference>
<proteinExistence type="inferred from homology"/>
<feature type="chain" id="PRO_5043361492" evidence="5">
    <location>
        <begin position="19"/>
        <end position="488"/>
    </location>
</feature>